<accession>A0A3B7MRD4</accession>
<dbReference type="PANTHER" id="PTHR44520:SF2">
    <property type="entry name" value="RESPONSE REGULATOR RCP1"/>
    <property type="match status" value="1"/>
</dbReference>
<dbReference type="SUPFAM" id="SSF52172">
    <property type="entry name" value="CheY-like"/>
    <property type="match status" value="1"/>
</dbReference>
<evidence type="ECO:0000313" key="4">
    <source>
        <dbReference type="Proteomes" id="UP000263900"/>
    </source>
</evidence>
<reference evidence="3 4" key="1">
    <citation type="submission" date="2018-09" db="EMBL/GenBank/DDBJ databases">
        <title>Genome sequencing of strain 6GH32-13.</title>
        <authorList>
            <person name="Weon H.-Y."/>
            <person name="Heo J."/>
            <person name="Kwon S.-W."/>
        </authorList>
    </citation>
    <scope>NUCLEOTIDE SEQUENCE [LARGE SCALE GENOMIC DNA]</scope>
    <source>
        <strain evidence="3 4">5GH32-13</strain>
    </source>
</reference>
<gene>
    <name evidence="3" type="ORF">D3H65_17220</name>
</gene>
<evidence type="ECO:0000259" key="2">
    <source>
        <dbReference type="PROSITE" id="PS50110"/>
    </source>
</evidence>
<dbReference type="RefSeq" id="WP_119051491.1">
    <property type="nucleotide sequence ID" value="NZ_CP032157.1"/>
</dbReference>
<sequence length="128" mass="14672">MKNGKICFLIDDDIDDQEIFTLVLESVNPSITCITASDSIEAVQKLTTEETFNPDYIFLDLNMPRMSGKECLQEIKKIDRLKEIPVIIYSTSSEQKDMLETRALGASDYLEKQSSIVELKNRLAHYFK</sequence>
<dbReference type="PANTHER" id="PTHR44520">
    <property type="entry name" value="RESPONSE REGULATOR RCP1-RELATED"/>
    <property type="match status" value="1"/>
</dbReference>
<dbReference type="PROSITE" id="PS50110">
    <property type="entry name" value="RESPONSE_REGULATORY"/>
    <property type="match status" value="1"/>
</dbReference>
<feature type="modified residue" description="4-aspartylphosphate" evidence="1">
    <location>
        <position position="60"/>
    </location>
</feature>
<evidence type="ECO:0000256" key="1">
    <source>
        <dbReference type="PROSITE-ProRule" id="PRU00169"/>
    </source>
</evidence>
<proteinExistence type="predicted"/>
<dbReference type="KEGG" id="pseg:D3H65_17220"/>
<dbReference type="InterPro" id="IPR011006">
    <property type="entry name" value="CheY-like_superfamily"/>
</dbReference>
<protein>
    <submittedName>
        <fullName evidence="3">Response regulator</fullName>
    </submittedName>
</protein>
<name>A0A3B7MRD4_9BACT</name>
<dbReference type="InterPro" id="IPR052893">
    <property type="entry name" value="TCS_response_regulator"/>
</dbReference>
<feature type="domain" description="Response regulatory" evidence="2">
    <location>
        <begin position="6"/>
        <end position="127"/>
    </location>
</feature>
<dbReference type="AlphaFoldDB" id="A0A3B7MRD4"/>
<keyword evidence="1" id="KW-0597">Phosphoprotein</keyword>
<dbReference type="GO" id="GO:0000160">
    <property type="term" value="P:phosphorelay signal transduction system"/>
    <property type="evidence" value="ECO:0007669"/>
    <property type="project" value="InterPro"/>
</dbReference>
<dbReference type="EMBL" id="CP032157">
    <property type="protein sequence ID" value="AXY75610.1"/>
    <property type="molecule type" value="Genomic_DNA"/>
</dbReference>
<keyword evidence="4" id="KW-1185">Reference proteome</keyword>
<dbReference type="SMART" id="SM00448">
    <property type="entry name" value="REC"/>
    <property type="match status" value="1"/>
</dbReference>
<dbReference type="Pfam" id="PF00072">
    <property type="entry name" value="Response_reg"/>
    <property type="match status" value="1"/>
</dbReference>
<dbReference type="InterPro" id="IPR001789">
    <property type="entry name" value="Sig_transdc_resp-reg_receiver"/>
</dbReference>
<dbReference type="Proteomes" id="UP000263900">
    <property type="component" value="Chromosome"/>
</dbReference>
<dbReference type="OrthoDB" id="7631574at2"/>
<organism evidence="3 4">
    <name type="scientific">Paraflavitalea soli</name>
    <dbReference type="NCBI Taxonomy" id="2315862"/>
    <lineage>
        <taxon>Bacteria</taxon>
        <taxon>Pseudomonadati</taxon>
        <taxon>Bacteroidota</taxon>
        <taxon>Chitinophagia</taxon>
        <taxon>Chitinophagales</taxon>
        <taxon>Chitinophagaceae</taxon>
        <taxon>Paraflavitalea</taxon>
    </lineage>
</organism>
<evidence type="ECO:0000313" key="3">
    <source>
        <dbReference type="EMBL" id="AXY75610.1"/>
    </source>
</evidence>
<dbReference type="Gene3D" id="3.40.50.2300">
    <property type="match status" value="1"/>
</dbReference>